<keyword evidence="4" id="KW-1185">Reference proteome</keyword>
<dbReference type="InterPro" id="IPR036291">
    <property type="entry name" value="NAD(P)-bd_dom_sf"/>
</dbReference>
<evidence type="ECO:0000256" key="1">
    <source>
        <dbReference type="ARBA" id="ARBA00007637"/>
    </source>
</evidence>
<feature type="domain" description="NAD-dependent epimerase/dehydratase" evidence="2">
    <location>
        <begin position="3"/>
        <end position="239"/>
    </location>
</feature>
<protein>
    <submittedName>
        <fullName evidence="3">NAD(P)-dependent oxidoreductase</fullName>
    </submittedName>
</protein>
<organism evidence="3 4">
    <name type="scientific">Paludisphaera mucosa</name>
    <dbReference type="NCBI Taxonomy" id="3030827"/>
    <lineage>
        <taxon>Bacteria</taxon>
        <taxon>Pseudomonadati</taxon>
        <taxon>Planctomycetota</taxon>
        <taxon>Planctomycetia</taxon>
        <taxon>Isosphaerales</taxon>
        <taxon>Isosphaeraceae</taxon>
        <taxon>Paludisphaera</taxon>
    </lineage>
</organism>
<dbReference type="EMBL" id="JARRAG010000001">
    <property type="protein sequence ID" value="MDG3003481.1"/>
    <property type="molecule type" value="Genomic_DNA"/>
</dbReference>
<dbReference type="InterPro" id="IPR001509">
    <property type="entry name" value="Epimerase_deHydtase"/>
</dbReference>
<reference evidence="3 4" key="1">
    <citation type="submission" date="2023-03" db="EMBL/GenBank/DDBJ databases">
        <title>Paludisphaera mucosa sp. nov. a novel planctomycete from northern fen.</title>
        <authorList>
            <person name="Ivanova A."/>
        </authorList>
    </citation>
    <scope>NUCLEOTIDE SEQUENCE [LARGE SCALE GENOMIC DNA]</scope>
    <source>
        <strain evidence="3 4">Pla2</strain>
    </source>
</reference>
<accession>A0ABT6F7C8</accession>
<evidence type="ECO:0000313" key="3">
    <source>
        <dbReference type="EMBL" id="MDG3003481.1"/>
    </source>
</evidence>
<comment type="caution">
    <text evidence="3">The sequence shown here is derived from an EMBL/GenBank/DDBJ whole genome shotgun (WGS) entry which is preliminary data.</text>
</comment>
<evidence type="ECO:0000313" key="4">
    <source>
        <dbReference type="Proteomes" id="UP001216907"/>
    </source>
</evidence>
<comment type="similarity">
    <text evidence="1">Belongs to the NAD(P)-dependent epimerase/dehydratase family.</text>
</comment>
<dbReference type="Gene3D" id="3.40.50.720">
    <property type="entry name" value="NAD(P)-binding Rossmann-like Domain"/>
    <property type="match status" value="1"/>
</dbReference>
<dbReference type="PANTHER" id="PTHR43000">
    <property type="entry name" value="DTDP-D-GLUCOSE 4,6-DEHYDRATASE-RELATED"/>
    <property type="match status" value="1"/>
</dbReference>
<gene>
    <name evidence="3" type="ORF">PZE19_06865</name>
</gene>
<dbReference type="CDD" id="cd08946">
    <property type="entry name" value="SDR_e"/>
    <property type="match status" value="1"/>
</dbReference>
<proteinExistence type="inferred from homology"/>
<dbReference type="Pfam" id="PF01370">
    <property type="entry name" value="Epimerase"/>
    <property type="match status" value="1"/>
</dbReference>
<evidence type="ECO:0000259" key="2">
    <source>
        <dbReference type="Pfam" id="PF01370"/>
    </source>
</evidence>
<dbReference type="SUPFAM" id="SSF51735">
    <property type="entry name" value="NAD(P)-binding Rossmann-fold domains"/>
    <property type="match status" value="1"/>
</dbReference>
<name>A0ABT6F7C8_9BACT</name>
<dbReference type="RefSeq" id="WP_277859831.1">
    <property type="nucleotide sequence ID" value="NZ_JARRAG010000001.1"/>
</dbReference>
<sequence length="305" mass="32809">MRIAVTGATGFVGRSIVSQLIGAGHRLVCWRRPASDVGGFPKSPPAGSLTWIQGGLGDDLAARDLVDGVDAVVHAALDRPGTGFRGAEGDVLEFVERNVMGTLRLIERAREARVSRFVFISSCAVHDLILPDRPLDETHPTWSSNQYGAHKAAIEAFVASYGLGGKLPICALRPCGVYGLARRPQESRWFELIREVAAGRPVECRRGGKEVHADDVARGVEILLTADGEAVSGKMFNCCDRYISEYEVAQIARRISGTDGLIAGEETRPKNQIATDRIQGLGMTFGGTELLERTISQLVAAAQSI</sequence>
<dbReference type="Proteomes" id="UP001216907">
    <property type="component" value="Unassembled WGS sequence"/>
</dbReference>